<accession>A0A8X7XV81</accession>
<evidence type="ECO:0000259" key="5">
    <source>
        <dbReference type="PROSITE" id="PS50011"/>
    </source>
</evidence>
<dbReference type="PANTHER" id="PTHR27005:SF537">
    <property type="entry name" value="LYSM TYPE RECEPTOR KINASE"/>
    <property type="match status" value="1"/>
</dbReference>
<dbReference type="GO" id="GO:0007166">
    <property type="term" value="P:cell surface receptor signaling pathway"/>
    <property type="evidence" value="ECO:0007669"/>
    <property type="project" value="InterPro"/>
</dbReference>
<evidence type="ECO:0000256" key="1">
    <source>
        <dbReference type="ARBA" id="ARBA00022741"/>
    </source>
</evidence>
<name>A0A8X7XV81_POPTO</name>
<evidence type="ECO:0000313" key="7">
    <source>
        <dbReference type="Proteomes" id="UP000886885"/>
    </source>
</evidence>
<dbReference type="PROSITE" id="PS50011">
    <property type="entry name" value="PROTEIN_KINASE_DOM"/>
    <property type="match status" value="1"/>
</dbReference>
<feature type="domain" description="Protein kinase" evidence="5">
    <location>
        <begin position="1"/>
        <end position="126"/>
    </location>
</feature>
<dbReference type="OrthoDB" id="1928639at2759"/>
<sequence>MNSFPIHNQDQECSLSWEIRFKIICEVAGALTYMHSAASIPIFHRDIKSSNILLDDKFSTAKNSDFGTSKTVPFDRTHIRTAVQGTFGDLDPEDEVLPFAFTRSFGDPTQDSANDNINLEMELVSI</sequence>
<dbReference type="InterPro" id="IPR000719">
    <property type="entry name" value="Prot_kinase_dom"/>
</dbReference>
<dbReference type="GO" id="GO:0005524">
    <property type="term" value="F:ATP binding"/>
    <property type="evidence" value="ECO:0007669"/>
    <property type="project" value="UniProtKB-KW"/>
</dbReference>
<keyword evidence="1" id="KW-0547">Nucleotide-binding</keyword>
<dbReference type="InterPro" id="IPR008271">
    <property type="entry name" value="Ser/Thr_kinase_AS"/>
</dbReference>
<dbReference type="GO" id="GO:0005886">
    <property type="term" value="C:plasma membrane"/>
    <property type="evidence" value="ECO:0007669"/>
    <property type="project" value="TreeGrafter"/>
</dbReference>
<keyword evidence="2" id="KW-0067">ATP-binding</keyword>
<dbReference type="EMBL" id="JAAWWB010000037">
    <property type="protein sequence ID" value="KAG6738495.1"/>
    <property type="molecule type" value="Genomic_DNA"/>
</dbReference>
<comment type="caution">
    <text evidence="6">The sequence shown here is derived from an EMBL/GenBank/DDBJ whole genome shotgun (WGS) entry which is preliminary data.</text>
</comment>
<dbReference type="AlphaFoldDB" id="A0A8X7XV81"/>
<dbReference type="InterPro" id="IPR045274">
    <property type="entry name" value="WAK-like"/>
</dbReference>
<evidence type="ECO:0000256" key="4">
    <source>
        <dbReference type="ARBA" id="ARBA00047951"/>
    </source>
</evidence>
<comment type="catalytic activity">
    <reaction evidence="4">
        <text>L-threonyl-[protein] + ATP = O-phospho-L-threonyl-[protein] + ADP + H(+)</text>
        <dbReference type="Rhea" id="RHEA:46608"/>
        <dbReference type="Rhea" id="RHEA-COMP:11060"/>
        <dbReference type="Rhea" id="RHEA-COMP:11605"/>
        <dbReference type="ChEBI" id="CHEBI:15378"/>
        <dbReference type="ChEBI" id="CHEBI:30013"/>
        <dbReference type="ChEBI" id="CHEBI:30616"/>
        <dbReference type="ChEBI" id="CHEBI:61977"/>
        <dbReference type="ChEBI" id="CHEBI:456216"/>
    </reaction>
</comment>
<evidence type="ECO:0000313" key="6">
    <source>
        <dbReference type="EMBL" id="KAG6738495.1"/>
    </source>
</evidence>
<evidence type="ECO:0000256" key="2">
    <source>
        <dbReference type="ARBA" id="ARBA00022840"/>
    </source>
</evidence>
<evidence type="ECO:0000256" key="3">
    <source>
        <dbReference type="ARBA" id="ARBA00047558"/>
    </source>
</evidence>
<dbReference type="GO" id="GO:0004674">
    <property type="term" value="F:protein serine/threonine kinase activity"/>
    <property type="evidence" value="ECO:0007669"/>
    <property type="project" value="TreeGrafter"/>
</dbReference>
<proteinExistence type="predicted"/>
<reference evidence="6" key="1">
    <citation type="journal article" date="2020" name="bioRxiv">
        <title>Hybrid origin of Populus tomentosa Carr. identified through genome sequencing and phylogenomic analysis.</title>
        <authorList>
            <person name="An X."/>
            <person name="Gao K."/>
            <person name="Chen Z."/>
            <person name="Li J."/>
            <person name="Yang X."/>
            <person name="Yang X."/>
            <person name="Zhou J."/>
            <person name="Guo T."/>
            <person name="Zhao T."/>
            <person name="Huang S."/>
            <person name="Miao D."/>
            <person name="Khan W.U."/>
            <person name="Rao P."/>
            <person name="Ye M."/>
            <person name="Lei B."/>
            <person name="Liao W."/>
            <person name="Wang J."/>
            <person name="Ji L."/>
            <person name="Li Y."/>
            <person name="Guo B."/>
            <person name="Mustafa N.S."/>
            <person name="Li S."/>
            <person name="Yun Q."/>
            <person name="Keller S.R."/>
            <person name="Mao J."/>
            <person name="Zhang R."/>
            <person name="Strauss S.H."/>
        </authorList>
    </citation>
    <scope>NUCLEOTIDE SEQUENCE</scope>
    <source>
        <strain evidence="6">GM15</strain>
        <tissue evidence="6">Leaf</tissue>
    </source>
</reference>
<dbReference type="PANTHER" id="PTHR27005">
    <property type="entry name" value="WALL-ASSOCIATED RECEPTOR KINASE-LIKE 21"/>
    <property type="match status" value="1"/>
</dbReference>
<comment type="catalytic activity">
    <reaction evidence="3">
        <text>L-seryl-[protein] + ATP = O-phospho-L-seryl-[protein] + ADP + H(+)</text>
        <dbReference type="Rhea" id="RHEA:17989"/>
        <dbReference type="Rhea" id="RHEA-COMP:9863"/>
        <dbReference type="Rhea" id="RHEA-COMP:11604"/>
        <dbReference type="ChEBI" id="CHEBI:15378"/>
        <dbReference type="ChEBI" id="CHEBI:29999"/>
        <dbReference type="ChEBI" id="CHEBI:30616"/>
        <dbReference type="ChEBI" id="CHEBI:83421"/>
        <dbReference type="ChEBI" id="CHEBI:456216"/>
    </reaction>
</comment>
<protein>
    <recommendedName>
        <fullName evidence="5">Protein kinase domain-containing protein</fullName>
    </recommendedName>
</protein>
<dbReference type="Proteomes" id="UP000886885">
    <property type="component" value="Chromosome 19A"/>
</dbReference>
<gene>
    <name evidence="6" type="ORF">POTOM_058115</name>
</gene>
<dbReference type="Pfam" id="PF00069">
    <property type="entry name" value="Pkinase"/>
    <property type="match status" value="1"/>
</dbReference>
<keyword evidence="7" id="KW-1185">Reference proteome</keyword>
<dbReference type="PROSITE" id="PS00108">
    <property type="entry name" value="PROTEIN_KINASE_ST"/>
    <property type="match status" value="1"/>
</dbReference>
<organism evidence="6 7">
    <name type="scientific">Populus tomentosa</name>
    <name type="common">Chinese white poplar</name>
    <dbReference type="NCBI Taxonomy" id="118781"/>
    <lineage>
        <taxon>Eukaryota</taxon>
        <taxon>Viridiplantae</taxon>
        <taxon>Streptophyta</taxon>
        <taxon>Embryophyta</taxon>
        <taxon>Tracheophyta</taxon>
        <taxon>Spermatophyta</taxon>
        <taxon>Magnoliopsida</taxon>
        <taxon>eudicotyledons</taxon>
        <taxon>Gunneridae</taxon>
        <taxon>Pentapetalae</taxon>
        <taxon>rosids</taxon>
        <taxon>fabids</taxon>
        <taxon>Malpighiales</taxon>
        <taxon>Salicaceae</taxon>
        <taxon>Saliceae</taxon>
        <taxon>Populus</taxon>
    </lineage>
</organism>